<dbReference type="AlphaFoldDB" id="A0A1A9LGY3"/>
<dbReference type="OrthoDB" id="645138at2"/>
<sequence>MAKQVGVIRLKGTIGDVTYYRSKNGGDLARAAGGGYTSESVKNSPSMVRTRENASEFGHCSSVKKHFRLSLAPFLCVRKDGTLHKRMMTLFTELKKMDPVSERGQRNVGQGLTTVRGKNLLGNFNFTPACNVAEVLGATLHYDFVNRILEVTNFDIHAVSFPSGATHMALTLGLLHFDFDTLKYQLKTSVPFYFDKNYSGDSFQLGVDLPDVSGTSLAVLGMKFYDKVGETFYLFKSANAVGIGNLGVF</sequence>
<dbReference type="Proteomes" id="UP000077552">
    <property type="component" value="Unassembled WGS sequence"/>
</dbReference>
<evidence type="ECO:0000313" key="1">
    <source>
        <dbReference type="EMBL" id="OAD92639.1"/>
    </source>
</evidence>
<accession>A0A1A9LGY3</accession>
<protein>
    <submittedName>
        <fullName evidence="1">Uncharacterized protein</fullName>
    </submittedName>
</protein>
<organism evidence="1 2">
    <name type="scientific">Aequorivita soesokkakensis</name>
    <dbReference type="NCBI Taxonomy" id="1385699"/>
    <lineage>
        <taxon>Bacteria</taxon>
        <taxon>Pseudomonadati</taxon>
        <taxon>Bacteroidota</taxon>
        <taxon>Flavobacteriia</taxon>
        <taxon>Flavobacteriales</taxon>
        <taxon>Flavobacteriaceae</taxon>
        <taxon>Aequorivita</taxon>
    </lineage>
</organism>
<reference evidence="1 2" key="1">
    <citation type="submission" date="2016-05" db="EMBL/GenBank/DDBJ databases">
        <title>Genome sequencing of Vitellibacter soesokkakensis RSSK-12.</title>
        <authorList>
            <person name="Thevarajoo S."/>
            <person name="Selvaratnam C."/>
            <person name="Goh K.M."/>
            <person name="Chan K.-G."/>
            <person name="Chong C.S."/>
        </authorList>
    </citation>
    <scope>NUCLEOTIDE SEQUENCE [LARGE SCALE GENOMIC DNA]</scope>
    <source>
        <strain evidence="1 2">RSSK-12</strain>
    </source>
</reference>
<dbReference type="EMBL" id="LXIE01000001">
    <property type="protein sequence ID" value="OAD92639.1"/>
    <property type="molecule type" value="Genomic_DNA"/>
</dbReference>
<keyword evidence="2" id="KW-1185">Reference proteome</keyword>
<dbReference type="STRING" id="1385699.A7A78_01650"/>
<dbReference type="RefSeq" id="WP_068760591.1">
    <property type="nucleotide sequence ID" value="NZ_LXIE01000001.1"/>
</dbReference>
<evidence type="ECO:0000313" key="2">
    <source>
        <dbReference type="Proteomes" id="UP000077552"/>
    </source>
</evidence>
<proteinExistence type="predicted"/>
<gene>
    <name evidence="1" type="ORF">A7A78_01650</name>
</gene>
<name>A0A1A9LGY3_9FLAO</name>
<comment type="caution">
    <text evidence="1">The sequence shown here is derived from an EMBL/GenBank/DDBJ whole genome shotgun (WGS) entry which is preliminary data.</text>
</comment>